<feature type="compositionally biased region" description="Basic and acidic residues" evidence="5">
    <location>
        <begin position="439"/>
        <end position="452"/>
    </location>
</feature>
<dbReference type="EMBL" id="BTGD01000025">
    <property type="protein sequence ID" value="GMM58848.1"/>
    <property type="molecule type" value="Genomic_DNA"/>
</dbReference>
<dbReference type="SUPFAM" id="SSF50978">
    <property type="entry name" value="WD40 repeat-like"/>
    <property type="match status" value="1"/>
</dbReference>
<reference evidence="6 7" key="1">
    <citation type="journal article" date="2023" name="Elife">
        <title>Identification of key yeast species and microbe-microbe interactions impacting larval growth of Drosophila in the wild.</title>
        <authorList>
            <person name="Mure A."/>
            <person name="Sugiura Y."/>
            <person name="Maeda R."/>
            <person name="Honda K."/>
            <person name="Sakurai N."/>
            <person name="Takahashi Y."/>
            <person name="Watada M."/>
            <person name="Katoh T."/>
            <person name="Gotoh A."/>
            <person name="Gotoh Y."/>
            <person name="Taniguchi I."/>
            <person name="Nakamura K."/>
            <person name="Hayashi T."/>
            <person name="Katayama T."/>
            <person name="Uemura T."/>
            <person name="Hattori Y."/>
        </authorList>
    </citation>
    <scope>NUCLEOTIDE SEQUENCE [LARGE SCALE GENOMIC DNA]</scope>
    <source>
        <strain evidence="6 7">KH-74</strain>
    </source>
</reference>
<dbReference type="PANTHER" id="PTHR22839">
    <property type="entry name" value="THO COMPLEX SUBUNIT 3 THO3"/>
    <property type="match status" value="1"/>
</dbReference>
<dbReference type="AlphaFoldDB" id="A0AAV5S568"/>
<comment type="similarity">
    <text evidence="3">Belongs to the THOC3 family.</text>
</comment>
<evidence type="ECO:0000313" key="6">
    <source>
        <dbReference type="EMBL" id="GMM58848.1"/>
    </source>
</evidence>
<accession>A0AAV5S568</accession>
<sequence length="468" mass="52485">MSTVAHPQSNKDTFNIQKYRNVTPDLVKEVTSKFISQTLTSEYTDSVEDDRFSQTQSKTRSRFAPALSPNEILACEFHPSGSQVAYSRVDGSLTVWEFENSNGLFTQNCRYNLTKDVINSEKVVTDLSWNPTETDQLAATSNSNEILVWSVDNVRNSIIKMKTLQVPGSKTKVYKCDYSPNGKWLLCSTKNELLYLFSVNDEYRLDFTFDIWTALGYQSSVTSLVWSNSGSHIFIGLKNGKIILLEVAKDDENVVSLRVVFTIDAHRNSISSLKMDPQGRFLLAGSMDGTCSAWDTSNLCCVYTINNIDAAVVSLDINHLGSILVVSTGDDKLYFHNANDGSFINSQSLEGLKSDMVFRFHPNKTWYILSSTNDTLSNHTASYADELTFWKKEIEASFSKPHGKGRATSRDSNKPAFREASKSSFRDSNKSVPSGPSHSGERKSFRRNDNGPRTRRPAGPRGTRYDNR</sequence>
<dbReference type="InterPro" id="IPR001680">
    <property type="entry name" value="WD40_rpt"/>
</dbReference>
<dbReference type="InterPro" id="IPR036322">
    <property type="entry name" value="WD40_repeat_dom_sf"/>
</dbReference>
<keyword evidence="7" id="KW-1185">Reference proteome</keyword>
<proteinExistence type="inferred from homology"/>
<name>A0AAV5S568_MAUHU</name>
<keyword evidence="2" id="KW-0677">Repeat</keyword>
<dbReference type="GO" id="GO:0006406">
    <property type="term" value="P:mRNA export from nucleus"/>
    <property type="evidence" value="ECO:0007669"/>
    <property type="project" value="InterPro"/>
</dbReference>
<evidence type="ECO:0000313" key="7">
    <source>
        <dbReference type="Proteomes" id="UP001377567"/>
    </source>
</evidence>
<keyword evidence="1 4" id="KW-0853">WD repeat</keyword>
<dbReference type="PROSITE" id="PS50082">
    <property type="entry name" value="WD_REPEATS_2"/>
    <property type="match status" value="1"/>
</dbReference>
<dbReference type="Pfam" id="PF00400">
    <property type="entry name" value="WD40"/>
    <property type="match status" value="2"/>
</dbReference>
<dbReference type="Proteomes" id="UP001377567">
    <property type="component" value="Unassembled WGS sequence"/>
</dbReference>
<dbReference type="Gene3D" id="2.130.10.10">
    <property type="entry name" value="YVTN repeat-like/Quinoprotein amine dehydrogenase"/>
    <property type="match status" value="2"/>
</dbReference>
<gene>
    <name evidence="6" type="ORF">DAKH74_054650</name>
</gene>
<evidence type="ECO:0000256" key="2">
    <source>
        <dbReference type="ARBA" id="ARBA00022737"/>
    </source>
</evidence>
<evidence type="ECO:0000256" key="4">
    <source>
        <dbReference type="PROSITE-ProRule" id="PRU00221"/>
    </source>
</evidence>
<dbReference type="InterPro" id="IPR015943">
    <property type="entry name" value="WD40/YVTN_repeat-like_dom_sf"/>
</dbReference>
<dbReference type="PROSITE" id="PS00678">
    <property type="entry name" value="WD_REPEATS_1"/>
    <property type="match status" value="1"/>
</dbReference>
<protein>
    <submittedName>
        <fullName evidence="6">Tex1 protein</fullName>
    </submittedName>
</protein>
<feature type="repeat" description="WD" evidence="4">
    <location>
        <begin position="263"/>
        <end position="304"/>
    </location>
</feature>
<dbReference type="GO" id="GO:0000445">
    <property type="term" value="C:THO complex part of transcription export complex"/>
    <property type="evidence" value="ECO:0007669"/>
    <property type="project" value="TreeGrafter"/>
</dbReference>
<evidence type="ECO:0000256" key="1">
    <source>
        <dbReference type="ARBA" id="ARBA00022574"/>
    </source>
</evidence>
<feature type="compositionally biased region" description="Basic and acidic residues" evidence="5">
    <location>
        <begin position="408"/>
        <end position="429"/>
    </location>
</feature>
<dbReference type="PROSITE" id="PS50294">
    <property type="entry name" value="WD_REPEATS_REGION"/>
    <property type="match status" value="1"/>
</dbReference>
<feature type="region of interest" description="Disordered" evidence="5">
    <location>
        <begin position="400"/>
        <end position="468"/>
    </location>
</feature>
<dbReference type="InterPro" id="IPR040132">
    <property type="entry name" value="Tex1/THOC3"/>
</dbReference>
<organism evidence="6 7">
    <name type="scientific">Maudiozyma humilis</name>
    <name type="common">Sour dough yeast</name>
    <name type="synonym">Kazachstania humilis</name>
    <dbReference type="NCBI Taxonomy" id="51915"/>
    <lineage>
        <taxon>Eukaryota</taxon>
        <taxon>Fungi</taxon>
        <taxon>Dikarya</taxon>
        <taxon>Ascomycota</taxon>
        <taxon>Saccharomycotina</taxon>
        <taxon>Saccharomycetes</taxon>
        <taxon>Saccharomycetales</taxon>
        <taxon>Saccharomycetaceae</taxon>
        <taxon>Maudiozyma</taxon>
    </lineage>
</organism>
<dbReference type="SMART" id="SM00320">
    <property type="entry name" value="WD40"/>
    <property type="match status" value="6"/>
</dbReference>
<dbReference type="InterPro" id="IPR019775">
    <property type="entry name" value="WD40_repeat_CS"/>
</dbReference>
<dbReference type="PANTHER" id="PTHR22839:SF0">
    <property type="entry name" value="THO COMPLEX SUBUNIT 3"/>
    <property type="match status" value="1"/>
</dbReference>
<evidence type="ECO:0000256" key="5">
    <source>
        <dbReference type="SAM" id="MobiDB-lite"/>
    </source>
</evidence>
<comment type="caution">
    <text evidence="6">The sequence shown here is derived from an EMBL/GenBank/DDBJ whole genome shotgun (WGS) entry which is preliminary data.</text>
</comment>
<evidence type="ECO:0000256" key="3">
    <source>
        <dbReference type="ARBA" id="ARBA00046343"/>
    </source>
</evidence>